<keyword evidence="2" id="KW-0472">Membrane</keyword>
<dbReference type="Proteomes" id="UP000759537">
    <property type="component" value="Unassembled WGS sequence"/>
</dbReference>
<dbReference type="AlphaFoldDB" id="A0A9P5JVQ0"/>
<name>A0A9P5JVQ0_9AGAM</name>
<feature type="transmembrane region" description="Helical" evidence="2">
    <location>
        <begin position="127"/>
        <end position="150"/>
    </location>
</feature>
<dbReference type="OrthoDB" id="3219854at2759"/>
<evidence type="ECO:0000313" key="5">
    <source>
        <dbReference type="Proteomes" id="UP000759537"/>
    </source>
</evidence>
<proteinExistence type="predicted"/>
<keyword evidence="2" id="KW-1133">Transmembrane helix</keyword>
<comment type="caution">
    <text evidence="4">The sequence shown here is derived from an EMBL/GenBank/DDBJ whole genome shotgun (WGS) entry which is preliminary data.</text>
</comment>
<protein>
    <recommendedName>
        <fullName evidence="3">DUF6535 domain-containing protein</fullName>
    </recommendedName>
</protein>
<accession>A0A9P5JVQ0</accession>
<keyword evidence="5" id="KW-1185">Reference proteome</keyword>
<evidence type="ECO:0000313" key="4">
    <source>
        <dbReference type="EMBL" id="KAF8463963.1"/>
    </source>
</evidence>
<gene>
    <name evidence="4" type="ORF">DFH94DRAFT_398796</name>
</gene>
<organism evidence="4 5">
    <name type="scientific">Russula ochroleuca</name>
    <dbReference type="NCBI Taxonomy" id="152965"/>
    <lineage>
        <taxon>Eukaryota</taxon>
        <taxon>Fungi</taxon>
        <taxon>Dikarya</taxon>
        <taxon>Basidiomycota</taxon>
        <taxon>Agaricomycotina</taxon>
        <taxon>Agaricomycetes</taxon>
        <taxon>Russulales</taxon>
        <taxon>Russulaceae</taxon>
        <taxon>Russula</taxon>
    </lineage>
</organism>
<feature type="compositionally biased region" description="Polar residues" evidence="1">
    <location>
        <begin position="7"/>
        <end position="26"/>
    </location>
</feature>
<evidence type="ECO:0000259" key="3">
    <source>
        <dbReference type="Pfam" id="PF20153"/>
    </source>
</evidence>
<dbReference type="EMBL" id="WHVB01000059">
    <property type="protein sequence ID" value="KAF8463963.1"/>
    <property type="molecule type" value="Genomic_DNA"/>
</dbReference>
<feature type="domain" description="DUF6535" evidence="3">
    <location>
        <begin position="34"/>
        <end position="211"/>
    </location>
</feature>
<dbReference type="InterPro" id="IPR045338">
    <property type="entry name" value="DUF6535"/>
</dbReference>
<reference evidence="4" key="2">
    <citation type="journal article" date="2020" name="Nat. Commun.">
        <title>Large-scale genome sequencing of mycorrhizal fungi provides insights into the early evolution of symbiotic traits.</title>
        <authorList>
            <person name="Miyauchi S."/>
            <person name="Kiss E."/>
            <person name="Kuo A."/>
            <person name="Drula E."/>
            <person name="Kohler A."/>
            <person name="Sanchez-Garcia M."/>
            <person name="Morin E."/>
            <person name="Andreopoulos B."/>
            <person name="Barry K.W."/>
            <person name="Bonito G."/>
            <person name="Buee M."/>
            <person name="Carver A."/>
            <person name="Chen C."/>
            <person name="Cichocki N."/>
            <person name="Clum A."/>
            <person name="Culley D."/>
            <person name="Crous P.W."/>
            <person name="Fauchery L."/>
            <person name="Girlanda M."/>
            <person name="Hayes R.D."/>
            <person name="Keri Z."/>
            <person name="LaButti K."/>
            <person name="Lipzen A."/>
            <person name="Lombard V."/>
            <person name="Magnuson J."/>
            <person name="Maillard F."/>
            <person name="Murat C."/>
            <person name="Nolan M."/>
            <person name="Ohm R.A."/>
            <person name="Pangilinan J."/>
            <person name="Pereira M.F."/>
            <person name="Perotto S."/>
            <person name="Peter M."/>
            <person name="Pfister S."/>
            <person name="Riley R."/>
            <person name="Sitrit Y."/>
            <person name="Stielow J.B."/>
            <person name="Szollosi G."/>
            <person name="Zifcakova L."/>
            <person name="Stursova M."/>
            <person name="Spatafora J.W."/>
            <person name="Tedersoo L."/>
            <person name="Vaario L.M."/>
            <person name="Yamada A."/>
            <person name="Yan M."/>
            <person name="Wang P."/>
            <person name="Xu J."/>
            <person name="Bruns T."/>
            <person name="Baldrian P."/>
            <person name="Vilgalys R."/>
            <person name="Dunand C."/>
            <person name="Henrissat B."/>
            <person name="Grigoriev I.V."/>
            <person name="Hibbett D."/>
            <person name="Nagy L.G."/>
            <person name="Martin F.M."/>
        </authorList>
    </citation>
    <scope>NUCLEOTIDE SEQUENCE</scope>
    <source>
        <strain evidence="4">Prilba</strain>
    </source>
</reference>
<evidence type="ECO:0000256" key="1">
    <source>
        <dbReference type="SAM" id="MobiDB-lite"/>
    </source>
</evidence>
<dbReference type="Pfam" id="PF20153">
    <property type="entry name" value="DUF6535"/>
    <property type="match status" value="1"/>
</dbReference>
<feature type="transmembrane region" description="Helical" evidence="2">
    <location>
        <begin position="56"/>
        <end position="76"/>
    </location>
</feature>
<feature type="region of interest" description="Disordered" evidence="1">
    <location>
        <begin position="1"/>
        <end position="27"/>
    </location>
</feature>
<reference evidence="4" key="1">
    <citation type="submission" date="2019-10" db="EMBL/GenBank/DDBJ databases">
        <authorList>
            <consortium name="DOE Joint Genome Institute"/>
            <person name="Kuo A."/>
            <person name="Miyauchi S."/>
            <person name="Kiss E."/>
            <person name="Drula E."/>
            <person name="Kohler A."/>
            <person name="Sanchez-Garcia M."/>
            <person name="Andreopoulos B."/>
            <person name="Barry K.W."/>
            <person name="Bonito G."/>
            <person name="Buee M."/>
            <person name="Carver A."/>
            <person name="Chen C."/>
            <person name="Cichocki N."/>
            <person name="Clum A."/>
            <person name="Culley D."/>
            <person name="Crous P.W."/>
            <person name="Fauchery L."/>
            <person name="Girlanda M."/>
            <person name="Hayes R."/>
            <person name="Keri Z."/>
            <person name="LaButti K."/>
            <person name="Lipzen A."/>
            <person name="Lombard V."/>
            <person name="Magnuson J."/>
            <person name="Maillard F."/>
            <person name="Morin E."/>
            <person name="Murat C."/>
            <person name="Nolan M."/>
            <person name="Ohm R."/>
            <person name="Pangilinan J."/>
            <person name="Pereira M."/>
            <person name="Perotto S."/>
            <person name="Peter M."/>
            <person name="Riley R."/>
            <person name="Sitrit Y."/>
            <person name="Stielow B."/>
            <person name="Szollosi G."/>
            <person name="Zifcakova L."/>
            <person name="Stursova M."/>
            <person name="Spatafora J.W."/>
            <person name="Tedersoo L."/>
            <person name="Vaario L.-M."/>
            <person name="Yamada A."/>
            <person name="Yan M."/>
            <person name="Wang P."/>
            <person name="Xu J."/>
            <person name="Bruns T."/>
            <person name="Baldrian P."/>
            <person name="Vilgalys R."/>
            <person name="Henrissat B."/>
            <person name="Grigoriev I.V."/>
            <person name="Hibbett D."/>
            <person name="Nagy L.G."/>
            <person name="Martin F.M."/>
        </authorList>
    </citation>
    <scope>NUCLEOTIDE SEQUENCE</scope>
    <source>
        <strain evidence="4">Prilba</strain>
    </source>
</reference>
<evidence type="ECO:0000256" key="2">
    <source>
        <dbReference type="SAM" id="Phobius"/>
    </source>
</evidence>
<feature type="transmembrane region" description="Helical" evidence="2">
    <location>
        <begin position="221"/>
        <end position="241"/>
    </location>
</feature>
<keyword evidence="2" id="KW-0812">Transmembrane</keyword>
<feature type="transmembrane region" description="Helical" evidence="2">
    <location>
        <begin position="193"/>
        <end position="215"/>
    </location>
</feature>
<sequence length="313" mass="34848">MAERGQDNTAQDQQGQASPGESNLSDGSGALFSMYLERAIEEDTNMVESWKGDADGMLVFTGLFSAAVAALLAVSVPNIQQGSQDISAFYLPSIYQQLSTQPDGSQTPIPSSLSDPTQPFTPPTLGVWVNGLWVMSLVISLTCALLATLLQQWARRYKRVAYPRYNPHKRARIRAFYKHGVEKLRIPWMVEAALLHISLFLFFAGLSVFLFGVDLTNFKVVASWIALYVILYACLTFLPVIREDSPYSAPPIYVGLFLFHWHTISFLPSSSEVPRNRSLHLHAIAQSCPPLRLLFVQHDQDGGTIRPQNAPQY</sequence>